<dbReference type="SUPFAM" id="SSF56219">
    <property type="entry name" value="DNase I-like"/>
    <property type="match status" value="1"/>
</dbReference>
<evidence type="ECO:0000313" key="5">
    <source>
        <dbReference type="Proteomes" id="UP000032545"/>
    </source>
</evidence>
<proteinExistence type="predicted"/>
<name>A0A0D8BBG2_9ACTN</name>
<reference evidence="4 5" key="2">
    <citation type="journal article" date="2016" name="Genome Announc.">
        <title>Permanent Draft Genome Sequences for Two Variants of Frankia sp. Strain CpI1, the First Frankia Strain Isolated from Root Nodules of Comptonia peregrina.</title>
        <authorList>
            <person name="Oshone R."/>
            <person name="Hurst S.G.IV."/>
            <person name="Abebe-Akele F."/>
            <person name="Simpson S."/>
            <person name="Morris K."/>
            <person name="Thomas W.K."/>
            <person name="Tisa L.S."/>
        </authorList>
    </citation>
    <scope>NUCLEOTIDE SEQUENCE [LARGE SCALE GENOMIC DNA]</scope>
    <source>
        <strain evidence="5">CpI1-S</strain>
    </source>
</reference>
<reference evidence="5" key="1">
    <citation type="submission" date="2015-02" db="EMBL/GenBank/DDBJ databases">
        <title>Draft Genome of Frankia sp. CpI1-S.</title>
        <authorList>
            <person name="Oshone R.T."/>
            <person name="Ngom M."/>
            <person name="Ghodhbane-Gtari F."/>
            <person name="Gtari M."/>
            <person name="Morris K."/>
            <person name="Thomas K."/>
            <person name="Sen A."/>
            <person name="Tisa L.S."/>
        </authorList>
    </citation>
    <scope>NUCLEOTIDE SEQUENCE [LARGE SCALE GENOMIC DNA]</scope>
    <source>
        <strain evidence="5">CpI1-S</strain>
    </source>
</reference>
<feature type="transmembrane region" description="Helical" evidence="2">
    <location>
        <begin position="71"/>
        <end position="94"/>
    </location>
</feature>
<feature type="domain" description="Endonuclease/exonuclease/phosphatase" evidence="3">
    <location>
        <begin position="139"/>
        <end position="347"/>
    </location>
</feature>
<organism evidence="4 5">
    <name type="scientific">Frankia torreyi</name>
    <dbReference type="NCBI Taxonomy" id="1856"/>
    <lineage>
        <taxon>Bacteria</taxon>
        <taxon>Bacillati</taxon>
        <taxon>Actinomycetota</taxon>
        <taxon>Actinomycetes</taxon>
        <taxon>Frankiales</taxon>
        <taxon>Frankiaceae</taxon>
        <taxon>Frankia</taxon>
    </lineage>
</organism>
<dbReference type="EMBL" id="JYFN01000035">
    <property type="protein sequence ID" value="KJE21536.1"/>
    <property type="molecule type" value="Genomic_DNA"/>
</dbReference>
<dbReference type="GO" id="GO:0003824">
    <property type="term" value="F:catalytic activity"/>
    <property type="evidence" value="ECO:0007669"/>
    <property type="project" value="InterPro"/>
</dbReference>
<feature type="transmembrane region" description="Helical" evidence="2">
    <location>
        <begin position="101"/>
        <end position="118"/>
    </location>
</feature>
<dbReference type="InterPro" id="IPR036691">
    <property type="entry name" value="Endo/exonu/phosph_ase_sf"/>
</dbReference>
<keyword evidence="2" id="KW-0472">Membrane</keyword>
<keyword evidence="2" id="KW-0812">Transmembrane</keyword>
<evidence type="ECO:0000256" key="2">
    <source>
        <dbReference type="SAM" id="Phobius"/>
    </source>
</evidence>
<feature type="transmembrane region" description="Helical" evidence="2">
    <location>
        <begin position="36"/>
        <end position="59"/>
    </location>
</feature>
<dbReference type="Pfam" id="PF03372">
    <property type="entry name" value="Exo_endo_phos"/>
    <property type="match status" value="1"/>
</dbReference>
<dbReference type="Proteomes" id="UP000032545">
    <property type="component" value="Unassembled WGS sequence"/>
</dbReference>
<dbReference type="OrthoDB" id="2340043at2"/>
<sequence>MVTSAQESGRTAPDAKTDTGPGDIPVAAPEPRARPAVSVGTVITVIAWVVAAGLALLALGRLVHLDDGLDWPYSAINAVTPLLYLPAYATLAVAFALRRNLLLILSVVLVAVHLFWSVPEVLPGGAENAPQGSARLRIMSANLLYHNAHADRLGAQIRSANPDVLILVELSPLTLARVNASGALAGFPYREVHPTDGAFGAAIYSRFPLRDAAAPVIGGSMSLRATVEVDENRRFVMYAVHTISPTSGSYTDRWRTQLTALRHEAQHATLPVVMAGDFNATRDHRPLRRLVSAGVRDAHDVVGGGWEPTWSARSVLLPPVLRIDHVLASPAFAVTGFQVGHDFGSDHFPVIADLAMR</sequence>
<comment type="caution">
    <text evidence="4">The sequence shown here is derived from an EMBL/GenBank/DDBJ whole genome shotgun (WGS) entry which is preliminary data.</text>
</comment>
<dbReference type="Gene3D" id="3.60.10.10">
    <property type="entry name" value="Endonuclease/exonuclease/phosphatase"/>
    <property type="match status" value="1"/>
</dbReference>
<gene>
    <name evidence="4" type="ORF">FF36_04110</name>
</gene>
<evidence type="ECO:0000313" key="4">
    <source>
        <dbReference type="EMBL" id="KJE21536.1"/>
    </source>
</evidence>
<keyword evidence="5" id="KW-1185">Reference proteome</keyword>
<dbReference type="AlphaFoldDB" id="A0A0D8BBG2"/>
<accession>A0A0D8BBG2</accession>
<protein>
    <recommendedName>
        <fullName evidence="3">Endonuclease/exonuclease/phosphatase domain-containing protein</fullName>
    </recommendedName>
</protein>
<keyword evidence="2" id="KW-1133">Transmembrane helix</keyword>
<dbReference type="InterPro" id="IPR005135">
    <property type="entry name" value="Endo/exonuclease/phosphatase"/>
</dbReference>
<evidence type="ECO:0000259" key="3">
    <source>
        <dbReference type="Pfam" id="PF03372"/>
    </source>
</evidence>
<dbReference type="RefSeq" id="WP_044886670.1">
    <property type="nucleotide sequence ID" value="NZ_JYFN01000035.1"/>
</dbReference>
<dbReference type="PATRIC" id="fig|1502723.3.peg.3816"/>
<evidence type="ECO:0000256" key="1">
    <source>
        <dbReference type="SAM" id="MobiDB-lite"/>
    </source>
</evidence>
<feature type="region of interest" description="Disordered" evidence="1">
    <location>
        <begin position="1"/>
        <end position="29"/>
    </location>
</feature>